<dbReference type="OrthoDB" id="9811036at2"/>
<protein>
    <recommendedName>
        <fullName evidence="3">Spermatogenesis-associated protein 20-like TRX domain-containing protein</fullName>
    </recommendedName>
</protein>
<dbReference type="InterPro" id="IPR036249">
    <property type="entry name" value="Thioredoxin-like_sf"/>
</dbReference>
<evidence type="ECO:0000259" key="3">
    <source>
        <dbReference type="Pfam" id="PF03190"/>
    </source>
</evidence>
<dbReference type="InterPro" id="IPR017937">
    <property type="entry name" value="Thioredoxin_CS"/>
</dbReference>
<feature type="signal peptide" evidence="2">
    <location>
        <begin position="1"/>
        <end position="19"/>
    </location>
</feature>
<dbReference type="Pfam" id="PF03190">
    <property type="entry name" value="Thioredox_DsbH"/>
    <property type="match status" value="1"/>
</dbReference>
<evidence type="ECO:0000256" key="1">
    <source>
        <dbReference type="ARBA" id="ARBA00023284"/>
    </source>
</evidence>
<dbReference type="PROSITE" id="PS00194">
    <property type="entry name" value="THIOREDOXIN_1"/>
    <property type="match status" value="1"/>
</dbReference>
<feature type="domain" description="Spermatogenesis-associated protein 20-like TRX" evidence="3">
    <location>
        <begin position="24"/>
        <end position="91"/>
    </location>
</feature>
<dbReference type="RefSeq" id="WP_105247184.1">
    <property type="nucleotide sequence ID" value="NZ_PSZM01000041.1"/>
</dbReference>
<comment type="caution">
    <text evidence="4">The sequence shown here is derived from an EMBL/GenBank/DDBJ whole genome shotgun (WGS) entry which is preliminary data.</text>
</comment>
<sequence>MRFGLAFILLFLSSLSAWGQEKDLITWNSIQKADSLQLNGDSRFLLVDVFTDWCGPCKLMDKNTFHNEKVAQFINENFIPVKLNAESKLNISFKGKEYKWVNYGRSGLQSLAYVILGGNLIYPSIAFVDNKGQTITIINGYFQAEEFLKIIQDLKIKLEKYQVKEQ</sequence>
<reference evidence="4 5" key="1">
    <citation type="submission" date="2018-02" db="EMBL/GenBank/DDBJ databases">
        <title>Genome sequences of Apibacter spp., gut symbionts of Asian honey bees.</title>
        <authorList>
            <person name="Kwong W.K."/>
            <person name="Steele M.I."/>
            <person name="Moran N.A."/>
        </authorList>
    </citation>
    <scope>NUCLEOTIDE SEQUENCE [LARGE SCALE GENOMIC DNA]</scope>
    <source>
        <strain evidence="5">wkB301</strain>
    </source>
</reference>
<dbReference type="InterPro" id="IPR004879">
    <property type="entry name" value="Ssp411-like_TRX"/>
</dbReference>
<dbReference type="Gene3D" id="3.40.30.10">
    <property type="entry name" value="Glutaredoxin"/>
    <property type="match status" value="1"/>
</dbReference>
<organism evidence="4 5">
    <name type="scientific">Apibacter adventoris</name>
    <dbReference type="NCBI Taxonomy" id="1679466"/>
    <lineage>
        <taxon>Bacteria</taxon>
        <taxon>Pseudomonadati</taxon>
        <taxon>Bacteroidota</taxon>
        <taxon>Flavobacteriia</taxon>
        <taxon>Flavobacteriales</taxon>
        <taxon>Weeksellaceae</taxon>
        <taxon>Apibacter</taxon>
    </lineage>
</organism>
<accession>A0A2S8A9N1</accession>
<dbReference type="AlphaFoldDB" id="A0A2S8A9N1"/>
<evidence type="ECO:0000313" key="5">
    <source>
        <dbReference type="Proteomes" id="UP000238042"/>
    </source>
</evidence>
<name>A0A2S8A9N1_9FLAO</name>
<gene>
    <name evidence="4" type="ORF">C4S77_08525</name>
</gene>
<keyword evidence="5" id="KW-1185">Reference proteome</keyword>
<dbReference type="EMBL" id="PSZM01000041">
    <property type="protein sequence ID" value="PQL91294.1"/>
    <property type="molecule type" value="Genomic_DNA"/>
</dbReference>
<keyword evidence="2" id="KW-0732">Signal</keyword>
<dbReference type="Proteomes" id="UP000238042">
    <property type="component" value="Unassembled WGS sequence"/>
</dbReference>
<feature type="chain" id="PRO_5015448551" description="Spermatogenesis-associated protein 20-like TRX domain-containing protein" evidence="2">
    <location>
        <begin position="20"/>
        <end position="166"/>
    </location>
</feature>
<keyword evidence="1" id="KW-0676">Redox-active center</keyword>
<evidence type="ECO:0000256" key="2">
    <source>
        <dbReference type="SAM" id="SignalP"/>
    </source>
</evidence>
<evidence type="ECO:0000313" key="4">
    <source>
        <dbReference type="EMBL" id="PQL91294.1"/>
    </source>
</evidence>
<dbReference type="SUPFAM" id="SSF52833">
    <property type="entry name" value="Thioredoxin-like"/>
    <property type="match status" value="1"/>
</dbReference>
<proteinExistence type="predicted"/>